<dbReference type="InterPro" id="IPR021109">
    <property type="entry name" value="Peptidase_aspartic_dom_sf"/>
</dbReference>
<dbReference type="RefSeq" id="XP_011126020.1">
    <property type="nucleotide sequence ID" value="XM_011127718.1"/>
</dbReference>
<dbReference type="AlphaFoldDB" id="G1XNC3"/>
<dbReference type="Proteomes" id="UP000008784">
    <property type="component" value="Unassembled WGS sequence"/>
</dbReference>
<name>G1XNC3_ARTOA</name>
<keyword evidence="3 6" id="KW-0064">Aspartyl protease</keyword>
<feature type="domain" description="Peptidase A1" evidence="8">
    <location>
        <begin position="121"/>
        <end position="439"/>
    </location>
</feature>
<evidence type="ECO:0000256" key="6">
    <source>
        <dbReference type="RuleBase" id="RU000454"/>
    </source>
</evidence>
<dbReference type="PROSITE" id="PS00141">
    <property type="entry name" value="ASP_PROTEASE"/>
    <property type="match status" value="1"/>
</dbReference>
<evidence type="ECO:0000256" key="7">
    <source>
        <dbReference type="SAM" id="SignalP"/>
    </source>
</evidence>
<evidence type="ECO:0000256" key="3">
    <source>
        <dbReference type="ARBA" id="ARBA00022750"/>
    </source>
</evidence>
<dbReference type="GeneID" id="22897018"/>
<evidence type="ECO:0000256" key="2">
    <source>
        <dbReference type="ARBA" id="ARBA00022670"/>
    </source>
</evidence>
<accession>G1XNC3</accession>
<evidence type="ECO:0000256" key="1">
    <source>
        <dbReference type="ARBA" id="ARBA00007447"/>
    </source>
</evidence>
<dbReference type="PRINTS" id="PR00792">
    <property type="entry name" value="PEPSIN"/>
</dbReference>
<feature type="active site" evidence="5">
    <location>
        <position position="325"/>
    </location>
</feature>
<dbReference type="PANTHER" id="PTHR47966">
    <property type="entry name" value="BETA-SITE APP-CLEAVING ENZYME, ISOFORM A-RELATED"/>
    <property type="match status" value="1"/>
</dbReference>
<dbReference type="InParanoid" id="G1XNC3"/>
<feature type="chain" id="PRO_5003427274" description="Peptidase A1 domain-containing protein" evidence="7">
    <location>
        <begin position="18"/>
        <end position="442"/>
    </location>
</feature>
<dbReference type="PROSITE" id="PS51767">
    <property type="entry name" value="PEPTIDASE_A1"/>
    <property type="match status" value="1"/>
</dbReference>
<reference evidence="9 10" key="1">
    <citation type="journal article" date="2011" name="PLoS Pathog.">
        <title>Genomic and proteomic analyses of the fungus Arthrobotrys oligospora provide insights into nematode-trap formation.</title>
        <authorList>
            <person name="Yang J."/>
            <person name="Wang L."/>
            <person name="Ji X."/>
            <person name="Feng Y."/>
            <person name="Li X."/>
            <person name="Zou C."/>
            <person name="Xu J."/>
            <person name="Ren Y."/>
            <person name="Mi Q."/>
            <person name="Wu J."/>
            <person name="Liu S."/>
            <person name="Liu Y."/>
            <person name="Huang X."/>
            <person name="Wang H."/>
            <person name="Niu X."/>
            <person name="Li J."/>
            <person name="Liang L."/>
            <person name="Luo Y."/>
            <person name="Ji K."/>
            <person name="Zhou W."/>
            <person name="Yu Z."/>
            <person name="Li G."/>
            <person name="Liu Y."/>
            <person name="Li L."/>
            <person name="Qiao M."/>
            <person name="Feng L."/>
            <person name="Zhang K.-Q."/>
        </authorList>
    </citation>
    <scope>NUCLEOTIDE SEQUENCE [LARGE SCALE GENOMIC DNA]</scope>
    <source>
        <strain evidence="10">ATCC 24927 / CBS 115.81 / DSM 1491</strain>
    </source>
</reference>
<dbReference type="FunFam" id="2.40.70.10:FF:000026">
    <property type="entry name" value="Endothiapepsin"/>
    <property type="match status" value="1"/>
</dbReference>
<keyword evidence="4 6" id="KW-0378">Hydrolase</keyword>
<dbReference type="InterPro" id="IPR033121">
    <property type="entry name" value="PEPTIDASE_A1"/>
</dbReference>
<dbReference type="InterPro" id="IPR034163">
    <property type="entry name" value="Aspergillopepsin-like_cat_dom"/>
</dbReference>
<dbReference type="HOGENOM" id="CLU_013253_0_1_1"/>
<feature type="signal peptide" evidence="7">
    <location>
        <begin position="1"/>
        <end position="17"/>
    </location>
</feature>
<evidence type="ECO:0000313" key="10">
    <source>
        <dbReference type="Proteomes" id="UP000008784"/>
    </source>
</evidence>
<organism evidence="9 10">
    <name type="scientific">Arthrobotrys oligospora (strain ATCC 24927 / CBS 115.81 / DSM 1491)</name>
    <name type="common">Nematode-trapping fungus</name>
    <name type="synonym">Didymozoophaga oligospora</name>
    <dbReference type="NCBI Taxonomy" id="756982"/>
    <lineage>
        <taxon>Eukaryota</taxon>
        <taxon>Fungi</taxon>
        <taxon>Dikarya</taxon>
        <taxon>Ascomycota</taxon>
        <taxon>Pezizomycotina</taxon>
        <taxon>Orbiliomycetes</taxon>
        <taxon>Orbiliales</taxon>
        <taxon>Orbiliaceae</taxon>
        <taxon>Orbilia</taxon>
        <taxon>Orbilia oligospora</taxon>
    </lineage>
</organism>
<dbReference type="GO" id="GO:0006508">
    <property type="term" value="P:proteolysis"/>
    <property type="evidence" value="ECO:0007669"/>
    <property type="project" value="UniProtKB-KW"/>
</dbReference>
<proteinExistence type="inferred from homology"/>
<dbReference type="InterPro" id="IPR001969">
    <property type="entry name" value="Aspartic_peptidase_AS"/>
</dbReference>
<dbReference type="CDD" id="cd06097">
    <property type="entry name" value="Aspergillopepsin_like"/>
    <property type="match status" value="1"/>
</dbReference>
<protein>
    <recommendedName>
        <fullName evidence="8">Peptidase A1 domain-containing protein</fullName>
    </recommendedName>
</protein>
<dbReference type="OrthoDB" id="2747330at2759"/>
<evidence type="ECO:0000313" key="9">
    <source>
        <dbReference type="EMBL" id="EGX45382.1"/>
    </source>
</evidence>
<dbReference type="OMA" id="NGVGEYE"/>
<dbReference type="SUPFAM" id="SSF50630">
    <property type="entry name" value="Acid proteases"/>
    <property type="match status" value="1"/>
</dbReference>
<dbReference type="Gene3D" id="2.40.70.10">
    <property type="entry name" value="Acid Proteases"/>
    <property type="match status" value="2"/>
</dbReference>
<comment type="caution">
    <text evidence="9">The sequence shown here is derived from an EMBL/GenBank/DDBJ whole genome shotgun (WGS) entry which is preliminary data.</text>
</comment>
<gene>
    <name evidence="9" type="ORF">AOL_s00170g89</name>
</gene>
<keyword evidence="2 6" id="KW-0645">Protease</keyword>
<dbReference type="InterPro" id="IPR001461">
    <property type="entry name" value="Aspartic_peptidase_A1"/>
</dbReference>
<evidence type="ECO:0000256" key="4">
    <source>
        <dbReference type="ARBA" id="ARBA00022801"/>
    </source>
</evidence>
<keyword evidence="7" id="KW-0732">Signal</keyword>
<dbReference type="EMBL" id="ADOT01000260">
    <property type="protein sequence ID" value="EGX45382.1"/>
    <property type="molecule type" value="Genomic_DNA"/>
</dbReference>
<keyword evidence="10" id="KW-1185">Reference proteome</keyword>
<evidence type="ECO:0000259" key="8">
    <source>
        <dbReference type="PROSITE" id="PS51767"/>
    </source>
</evidence>
<dbReference type="STRING" id="756982.G1XNC3"/>
<sequence>MHFKTFTLLLSASAVFAAPLEVDVDSDVDSDVDAATVSAGADLPEDHKLASRFSVPVVPNPEFGRDGFHELRKAYLKYKRHFSDLVIPPGLLNYTKPSRLQERGTRTGTVVANPVTYDTMYLSPITIGGQKMNMDFDTGSSDLWVFSNQLSSTLQAKHKNLGGNIYTPSTSAKVASGLTWSITYADSSGASGTVVTDSVKIGGITVAKQAVEVANTVTSGFEDFEGDGLLGLAFSSLNQVSPTQQKTWIENAMPQLKAKLFAADLRKSAVGSYTWGFISQKYAKKIKYAKILNSGWWHVAASKGIKVNGKLYTSGASNSKGAVPDTGSTLLLMPTSVVKLYYAQVSGASYRSDMGAWVYPCTSDSSSSMPTISLPVGNNWINVPGKYMTYAYANSAGTMCFGGLQSLGDSSTLPWIYGDIFFKGVYSVFDYGNKRFGVAQKS</sequence>
<feature type="active site" evidence="5">
    <location>
        <position position="137"/>
    </location>
</feature>
<dbReference type="PANTHER" id="PTHR47966:SF2">
    <property type="entry name" value="ASPERGILLOPEPSIN-1-RELATED"/>
    <property type="match status" value="1"/>
</dbReference>
<dbReference type="eggNOG" id="KOG1339">
    <property type="taxonomic scope" value="Eukaryota"/>
</dbReference>
<evidence type="ECO:0000256" key="5">
    <source>
        <dbReference type="PIRSR" id="PIRSR601461-1"/>
    </source>
</evidence>
<dbReference type="GO" id="GO:0004190">
    <property type="term" value="F:aspartic-type endopeptidase activity"/>
    <property type="evidence" value="ECO:0007669"/>
    <property type="project" value="UniProtKB-KW"/>
</dbReference>
<comment type="similarity">
    <text evidence="1 6">Belongs to the peptidase A1 family.</text>
</comment>
<dbReference type="Pfam" id="PF00026">
    <property type="entry name" value="Asp"/>
    <property type="match status" value="1"/>
</dbReference>